<dbReference type="InterPro" id="IPR034291">
    <property type="entry name" value="TMP_synthase"/>
</dbReference>
<evidence type="ECO:0000256" key="10">
    <source>
        <dbReference type="RuleBase" id="RU003826"/>
    </source>
</evidence>
<dbReference type="NCBIfam" id="TIGR00693">
    <property type="entry name" value="thiE"/>
    <property type="match status" value="1"/>
</dbReference>
<reference evidence="13 14" key="1">
    <citation type="submission" date="2018-06" db="EMBL/GenBank/DDBJ databases">
        <title>Genomic Encyclopedia of Archaeal and Bacterial Type Strains, Phase II (KMG-II): from individual species to whole genera.</title>
        <authorList>
            <person name="Goeker M."/>
        </authorList>
    </citation>
    <scope>NUCLEOTIDE SEQUENCE [LARGE SCALE GENOMIC DNA]</scope>
    <source>
        <strain evidence="13 14">DSM 29821</strain>
    </source>
</reference>
<evidence type="ECO:0000313" key="13">
    <source>
        <dbReference type="EMBL" id="RAJ85370.1"/>
    </source>
</evidence>
<dbReference type="GO" id="GO:0009228">
    <property type="term" value="P:thiamine biosynthetic process"/>
    <property type="evidence" value="ECO:0007669"/>
    <property type="project" value="UniProtKB-KW"/>
</dbReference>
<dbReference type="CDD" id="cd00564">
    <property type="entry name" value="TMP_TenI"/>
    <property type="match status" value="1"/>
</dbReference>
<feature type="binding site" evidence="9">
    <location>
        <position position="133"/>
    </location>
    <ligand>
        <name>4-amino-2-methyl-5-(diphosphooxymethyl)pyrimidine</name>
        <dbReference type="ChEBI" id="CHEBI:57841"/>
    </ligand>
</feature>
<dbReference type="Proteomes" id="UP000249819">
    <property type="component" value="Unassembled WGS sequence"/>
</dbReference>
<dbReference type="HAMAP" id="MF_00097">
    <property type="entry name" value="TMP_synthase"/>
    <property type="match status" value="1"/>
</dbReference>
<dbReference type="RefSeq" id="WP_111591037.1">
    <property type="nucleotide sequence ID" value="NZ_QLMA01000002.1"/>
</dbReference>
<name>A0A327W5U2_9BACT</name>
<dbReference type="EMBL" id="QLMA01000002">
    <property type="protein sequence ID" value="RAJ85370.1"/>
    <property type="molecule type" value="Genomic_DNA"/>
</dbReference>
<comment type="function">
    <text evidence="9">Condenses 4-methyl-5-(beta-hydroxyethyl)thiazole monophosphate (THZ-P) and 2-methyl-4-amino-5-hydroxymethyl pyrimidine pyrophosphate (HMP-PP) to form thiamine monophosphate (TMP).</text>
</comment>
<evidence type="ECO:0000256" key="5">
    <source>
        <dbReference type="ARBA" id="ARBA00022977"/>
    </source>
</evidence>
<comment type="catalytic activity">
    <reaction evidence="6 9 10">
        <text>4-methyl-5-(2-phosphooxyethyl)-thiazole + 4-amino-2-methyl-5-(diphosphooxymethyl)pyrimidine + H(+) = thiamine phosphate + diphosphate</text>
        <dbReference type="Rhea" id="RHEA:22328"/>
        <dbReference type="ChEBI" id="CHEBI:15378"/>
        <dbReference type="ChEBI" id="CHEBI:33019"/>
        <dbReference type="ChEBI" id="CHEBI:37575"/>
        <dbReference type="ChEBI" id="CHEBI:57841"/>
        <dbReference type="ChEBI" id="CHEBI:58296"/>
        <dbReference type="EC" id="2.5.1.3"/>
    </reaction>
</comment>
<dbReference type="UniPathway" id="UPA00060">
    <property type="reaction ID" value="UER00141"/>
</dbReference>
<keyword evidence="2 9" id="KW-0808">Transferase</keyword>
<keyword evidence="5 9" id="KW-0784">Thiamine biosynthesis</keyword>
<keyword evidence="3 9" id="KW-0479">Metal-binding</keyword>
<evidence type="ECO:0000256" key="4">
    <source>
        <dbReference type="ARBA" id="ARBA00022842"/>
    </source>
</evidence>
<dbReference type="GO" id="GO:0004789">
    <property type="term" value="F:thiamine-phosphate diphosphorylase activity"/>
    <property type="evidence" value="ECO:0007669"/>
    <property type="project" value="UniProtKB-UniRule"/>
</dbReference>
<comment type="catalytic activity">
    <reaction evidence="8 9 10">
        <text>2-[(2R,5Z)-2-carboxy-4-methylthiazol-5(2H)-ylidene]ethyl phosphate + 4-amino-2-methyl-5-(diphosphooxymethyl)pyrimidine + 2 H(+) = thiamine phosphate + CO2 + diphosphate</text>
        <dbReference type="Rhea" id="RHEA:47844"/>
        <dbReference type="ChEBI" id="CHEBI:15378"/>
        <dbReference type="ChEBI" id="CHEBI:16526"/>
        <dbReference type="ChEBI" id="CHEBI:33019"/>
        <dbReference type="ChEBI" id="CHEBI:37575"/>
        <dbReference type="ChEBI" id="CHEBI:57841"/>
        <dbReference type="ChEBI" id="CHEBI:62899"/>
        <dbReference type="EC" id="2.5.1.3"/>
    </reaction>
</comment>
<proteinExistence type="inferred from homology"/>
<dbReference type="AlphaFoldDB" id="A0A327W5U2"/>
<dbReference type="InterPro" id="IPR013785">
    <property type="entry name" value="Aldolase_TIM"/>
</dbReference>
<comment type="caution">
    <text evidence="13">The sequence shown here is derived from an EMBL/GenBank/DDBJ whole genome shotgun (WGS) entry which is preliminary data.</text>
</comment>
<dbReference type="OrthoDB" id="9812206at2"/>
<dbReference type="EC" id="2.5.1.3" evidence="9"/>
<comment type="catalytic activity">
    <reaction evidence="7 9 10">
        <text>2-(2-carboxy-4-methylthiazol-5-yl)ethyl phosphate + 4-amino-2-methyl-5-(diphosphooxymethyl)pyrimidine + 2 H(+) = thiamine phosphate + CO2 + diphosphate</text>
        <dbReference type="Rhea" id="RHEA:47848"/>
        <dbReference type="ChEBI" id="CHEBI:15378"/>
        <dbReference type="ChEBI" id="CHEBI:16526"/>
        <dbReference type="ChEBI" id="CHEBI:33019"/>
        <dbReference type="ChEBI" id="CHEBI:37575"/>
        <dbReference type="ChEBI" id="CHEBI:57841"/>
        <dbReference type="ChEBI" id="CHEBI:62890"/>
        <dbReference type="EC" id="2.5.1.3"/>
    </reaction>
</comment>
<evidence type="ECO:0000259" key="12">
    <source>
        <dbReference type="Pfam" id="PF02581"/>
    </source>
</evidence>
<dbReference type="Gene3D" id="3.20.20.70">
    <property type="entry name" value="Aldolase class I"/>
    <property type="match status" value="1"/>
</dbReference>
<evidence type="ECO:0000313" key="14">
    <source>
        <dbReference type="Proteomes" id="UP000249819"/>
    </source>
</evidence>
<dbReference type="Pfam" id="PF02581">
    <property type="entry name" value="TMP-TENI"/>
    <property type="match status" value="1"/>
</dbReference>
<evidence type="ECO:0000256" key="8">
    <source>
        <dbReference type="ARBA" id="ARBA00047883"/>
    </source>
</evidence>
<accession>A0A327W5U2</accession>
<feature type="binding site" evidence="9">
    <location>
        <position position="65"/>
    </location>
    <ligand>
        <name>4-amino-2-methyl-5-(diphosphooxymethyl)pyrimidine</name>
        <dbReference type="ChEBI" id="CHEBI:57841"/>
    </ligand>
</feature>
<evidence type="ECO:0000256" key="2">
    <source>
        <dbReference type="ARBA" id="ARBA00022679"/>
    </source>
</evidence>
<keyword evidence="4 9" id="KW-0460">Magnesium</keyword>
<comment type="pathway">
    <text evidence="1 9 11">Cofactor biosynthesis; thiamine diphosphate biosynthesis; thiamine phosphate from 4-amino-2-methyl-5-diphosphomethylpyrimidine and 4-methyl-5-(2-phosphoethyl)-thiazole: step 1/1.</text>
</comment>
<evidence type="ECO:0000256" key="11">
    <source>
        <dbReference type="RuleBase" id="RU004253"/>
    </source>
</evidence>
<protein>
    <recommendedName>
        <fullName evidence="9">Thiamine-phosphate synthase</fullName>
        <shortName evidence="9">TP synthase</shortName>
        <shortName evidence="9">TPS</shortName>
        <ecNumber evidence="9">2.5.1.3</ecNumber>
    </recommendedName>
    <alternativeName>
        <fullName evidence="9">Thiamine-phosphate pyrophosphorylase</fullName>
        <shortName evidence="9">TMP pyrophosphorylase</shortName>
        <shortName evidence="9">TMP-PPase</shortName>
    </alternativeName>
</protein>
<dbReference type="InterPro" id="IPR036206">
    <property type="entry name" value="ThiamineP_synth_sf"/>
</dbReference>
<comment type="similarity">
    <text evidence="9 10">Belongs to the thiamine-phosphate synthase family.</text>
</comment>
<dbReference type="NCBIfam" id="NF000736">
    <property type="entry name" value="PRK00043.2-3"/>
    <property type="match status" value="1"/>
</dbReference>
<comment type="caution">
    <text evidence="9">Lacks conserved residue(s) required for the propagation of feature annotation.</text>
</comment>
<feature type="domain" description="Thiamine phosphate synthase/TenI" evidence="12">
    <location>
        <begin position="18"/>
        <end position="186"/>
    </location>
</feature>
<keyword evidence="14" id="KW-1185">Reference proteome</keyword>
<comment type="cofactor">
    <cofactor evidence="9">
        <name>Mg(2+)</name>
        <dbReference type="ChEBI" id="CHEBI:18420"/>
    </cofactor>
    <text evidence="9">Binds 1 Mg(2+) ion per subunit.</text>
</comment>
<evidence type="ECO:0000256" key="7">
    <source>
        <dbReference type="ARBA" id="ARBA00047851"/>
    </source>
</evidence>
<dbReference type="GO" id="GO:0009229">
    <property type="term" value="P:thiamine diphosphate biosynthetic process"/>
    <property type="evidence" value="ECO:0007669"/>
    <property type="project" value="UniProtKB-UniRule"/>
</dbReference>
<feature type="binding site" evidence="9">
    <location>
        <begin position="130"/>
        <end position="132"/>
    </location>
    <ligand>
        <name>2-[(2R,5Z)-2-carboxy-4-methylthiazol-5(2H)-ylidene]ethyl phosphate</name>
        <dbReference type="ChEBI" id="CHEBI:62899"/>
    </ligand>
</feature>
<dbReference type="GO" id="GO:0000287">
    <property type="term" value="F:magnesium ion binding"/>
    <property type="evidence" value="ECO:0007669"/>
    <property type="project" value="UniProtKB-UniRule"/>
</dbReference>
<feature type="binding site" evidence="9">
    <location>
        <position position="166"/>
    </location>
    <ligand>
        <name>2-[(2R,5Z)-2-carboxy-4-methylthiazol-5(2H)-ylidene]ethyl phosphate</name>
        <dbReference type="ChEBI" id="CHEBI:62899"/>
    </ligand>
</feature>
<dbReference type="SUPFAM" id="SSF51391">
    <property type="entry name" value="Thiamin phosphate synthase"/>
    <property type="match status" value="1"/>
</dbReference>
<gene>
    <name evidence="9" type="primary">thiE</name>
    <name evidence="13" type="ORF">CLV59_10272</name>
</gene>
<evidence type="ECO:0000256" key="9">
    <source>
        <dbReference type="HAMAP-Rule" id="MF_00097"/>
    </source>
</evidence>
<feature type="binding site" evidence="9">
    <location>
        <position position="85"/>
    </location>
    <ligand>
        <name>Mg(2+)</name>
        <dbReference type="ChEBI" id="CHEBI:18420"/>
    </ligand>
</feature>
<evidence type="ECO:0000256" key="1">
    <source>
        <dbReference type="ARBA" id="ARBA00005165"/>
    </source>
</evidence>
<dbReference type="PANTHER" id="PTHR20857:SF15">
    <property type="entry name" value="THIAMINE-PHOSPHATE SYNTHASE"/>
    <property type="match status" value="1"/>
</dbReference>
<organism evidence="13 14">
    <name type="scientific">Chitinophaga dinghuensis</name>
    <dbReference type="NCBI Taxonomy" id="1539050"/>
    <lineage>
        <taxon>Bacteria</taxon>
        <taxon>Pseudomonadati</taxon>
        <taxon>Bacteroidota</taxon>
        <taxon>Chitinophagia</taxon>
        <taxon>Chitinophagales</taxon>
        <taxon>Chitinophagaceae</taxon>
        <taxon>Chitinophaga</taxon>
    </lineage>
</organism>
<feature type="binding site" evidence="9">
    <location>
        <begin position="33"/>
        <end position="37"/>
    </location>
    <ligand>
        <name>4-amino-2-methyl-5-(diphosphooxymethyl)pyrimidine</name>
        <dbReference type="ChEBI" id="CHEBI:57841"/>
    </ligand>
</feature>
<dbReference type="PANTHER" id="PTHR20857">
    <property type="entry name" value="THIAMINE-PHOSPHATE PYROPHOSPHORYLASE"/>
    <property type="match status" value="1"/>
</dbReference>
<feature type="binding site" evidence="9">
    <location>
        <position position="66"/>
    </location>
    <ligand>
        <name>Mg(2+)</name>
        <dbReference type="ChEBI" id="CHEBI:18420"/>
    </ligand>
</feature>
<dbReference type="InterPro" id="IPR022998">
    <property type="entry name" value="ThiamineP_synth_TenI"/>
</dbReference>
<evidence type="ECO:0000256" key="3">
    <source>
        <dbReference type="ARBA" id="ARBA00022723"/>
    </source>
</evidence>
<feature type="binding site" evidence="9">
    <location>
        <position position="104"/>
    </location>
    <ligand>
        <name>4-amino-2-methyl-5-(diphosphooxymethyl)pyrimidine</name>
        <dbReference type="ChEBI" id="CHEBI:57841"/>
    </ligand>
</feature>
<sequence length="214" mass="22814">MINRLHYISQGSSPAAHLVNIHSACDAGCTWIQLRIKNSTPEEILPVAAAARKITADYGAALIINDYPEIARQTGADGVHVGLNDMSVAEAREIVGPQLIVGGTSNLPEHIIQHHKDGADYVGLGPYRFTATKEKLSPIIGLQGYINIMQTLQQQRISIPVIAIGGILEADIPGLLAAGIHGIAVSGLITAATDKSLLVYRLYQSLNNNIVCSH</sequence>
<dbReference type="GO" id="GO:0005737">
    <property type="term" value="C:cytoplasm"/>
    <property type="evidence" value="ECO:0007669"/>
    <property type="project" value="TreeGrafter"/>
</dbReference>
<evidence type="ECO:0000256" key="6">
    <source>
        <dbReference type="ARBA" id="ARBA00047334"/>
    </source>
</evidence>